<sequence length="839" mass="96009">MKKYIPNKIEKKWQKIWEQKKIFEAKNPSTRSARSGQSKKQKFFTLVEFPYPSGDGLHVGHCRSYTGLDIISRKKRMEGKNVLFPIGWDAFGLPTENYAIKKGIHPSVATKRNTDTFRKQLKSLGFSFDWSREVNTTDPAYYKWTQWIFLQLFKNNLAYKDKIAINWCSSCKIGLANEEVVAGNCERCGTKVEKKEKDQWMIKITKYADRLIKDLDNVNYLEKIKIQQKEWIGKSEGINIDYKIEGQAFAEASADKQNKIISVFTTRPDTNFGATFLVAGPDSNFVKENLETFPEKEKVKEYIKEALAKADIERTAEGRKKTGVATGWYAINNLNNRKMPIYVGDFVLGQFGTGCVVGVPGHDLRDFEFAKAMNLEVIRVVIGKDGDTSEITDAKQVQEEVGIMINSGFLDGKDIHEATKLIMDYIEEKGWGKKIINYKLRDWVFSRQHYWGEPIPLIYCSDCGWVAVPEKDLPVELPKVKKYEPTDNGESPLAVIEKWVNTKCPKCGGPAKRETDTMPNWAGSNWYFLAYTFAKNGKYNWNNKDIESFMPVDWYNGGMEHTTLHLLYSRFIFKFLWDIGAVPKSIGSEPYMKRTSHGMVLGEGGIKMSKSKGNVINPDTVVKDFGADTLRIYEMFMGPFDQAIPWDTKGVIGSRRFLEKIYNLISNFKFQISNSKGVIKSKIENSELDAVLHKTIKKVSEDIESMRFNTAVSALMILVNAFYEYQESLTKDNVKNLLLILSPFAPHLAEELWSEMKFKGLACQQPWPKYDEKLITSEKVLLIVQINGKVRDKIEASSGLLQTDAEKLVKESEKLKVHLEGKQIRKIIYIKDKLINIVI</sequence>
<comment type="caution">
    <text evidence="9">Lacks conserved residue(s) required for the propagation of feature annotation.</text>
</comment>
<dbReference type="InterPro" id="IPR025709">
    <property type="entry name" value="Leu_tRNA-synth_edit"/>
</dbReference>
<name>A0A1G2JLZ5_9BACT</name>
<keyword evidence="4 9" id="KW-0547">Nucleotide-binding</keyword>
<dbReference type="SUPFAM" id="SSF50677">
    <property type="entry name" value="ValRS/IleRS/LeuRS editing domain"/>
    <property type="match status" value="1"/>
</dbReference>
<dbReference type="InterPro" id="IPR014729">
    <property type="entry name" value="Rossmann-like_a/b/a_fold"/>
</dbReference>
<keyword evidence="6 9" id="KW-0648">Protein biosynthesis</keyword>
<dbReference type="InterPro" id="IPR009008">
    <property type="entry name" value="Val/Leu/Ile-tRNA-synth_edit"/>
</dbReference>
<dbReference type="Proteomes" id="UP000178935">
    <property type="component" value="Unassembled WGS sequence"/>
</dbReference>
<evidence type="ECO:0000259" key="11">
    <source>
        <dbReference type="Pfam" id="PF00133"/>
    </source>
</evidence>
<feature type="domain" description="Aminoacyl-tRNA synthetase class Ia" evidence="11">
    <location>
        <begin position="12"/>
        <end position="225"/>
    </location>
</feature>
<accession>A0A1G2JLZ5</accession>
<evidence type="ECO:0000256" key="2">
    <source>
        <dbReference type="ARBA" id="ARBA00022490"/>
    </source>
</evidence>
<dbReference type="Gene3D" id="1.10.730.10">
    <property type="entry name" value="Isoleucyl-tRNA Synthetase, Domain 1"/>
    <property type="match status" value="1"/>
</dbReference>
<dbReference type="GO" id="GO:0004823">
    <property type="term" value="F:leucine-tRNA ligase activity"/>
    <property type="evidence" value="ECO:0007669"/>
    <property type="project" value="UniProtKB-UniRule"/>
</dbReference>
<keyword evidence="2 9" id="KW-0963">Cytoplasm</keyword>
<evidence type="ECO:0000256" key="8">
    <source>
        <dbReference type="ARBA" id="ARBA00047469"/>
    </source>
</evidence>
<dbReference type="NCBIfam" id="TIGR00396">
    <property type="entry name" value="leuS_bact"/>
    <property type="match status" value="1"/>
</dbReference>
<dbReference type="HAMAP" id="MF_00049_B">
    <property type="entry name" value="Leu_tRNA_synth_B"/>
    <property type="match status" value="1"/>
</dbReference>
<comment type="subcellular location">
    <subcellularLocation>
        <location evidence="9">Cytoplasm</location>
    </subcellularLocation>
</comment>
<evidence type="ECO:0000256" key="9">
    <source>
        <dbReference type="HAMAP-Rule" id="MF_00049"/>
    </source>
</evidence>
<dbReference type="Pfam" id="PF13603">
    <property type="entry name" value="tRNA-synt_1_2"/>
    <property type="match status" value="1"/>
</dbReference>
<dbReference type="EMBL" id="MHPU01000029">
    <property type="protein sequence ID" value="OGZ88166.1"/>
    <property type="molecule type" value="Genomic_DNA"/>
</dbReference>
<evidence type="ECO:0000256" key="1">
    <source>
        <dbReference type="ARBA" id="ARBA00005594"/>
    </source>
</evidence>
<evidence type="ECO:0000256" key="10">
    <source>
        <dbReference type="RuleBase" id="RU363035"/>
    </source>
</evidence>
<dbReference type="CDD" id="cd07958">
    <property type="entry name" value="Anticodon_Ia_Leu_BEm"/>
    <property type="match status" value="1"/>
</dbReference>
<dbReference type="SUPFAM" id="SSF52374">
    <property type="entry name" value="Nucleotidylyl transferase"/>
    <property type="match status" value="1"/>
</dbReference>
<dbReference type="InterPro" id="IPR009080">
    <property type="entry name" value="tRNAsynth_Ia_anticodon-bd"/>
</dbReference>
<comment type="catalytic activity">
    <reaction evidence="8 9">
        <text>tRNA(Leu) + L-leucine + ATP = L-leucyl-tRNA(Leu) + AMP + diphosphate</text>
        <dbReference type="Rhea" id="RHEA:11688"/>
        <dbReference type="Rhea" id="RHEA-COMP:9613"/>
        <dbReference type="Rhea" id="RHEA-COMP:9622"/>
        <dbReference type="ChEBI" id="CHEBI:30616"/>
        <dbReference type="ChEBI" id="CHEBI:33019"/>
        <dbReference type="ChEBI" id="CHEBI:57427"/>
        <dbReference type="ChEBI" id="CHEBI:78442"/>
        <dbReference type="ChEBI" id="CHEBI:78494"/>
        <dbReference type="ChEBI" id="CHEBI:456215"/>
        <dbReference type="EC" id="6.1.1.4"/>
    </reaction>
</comment>
<dbReference type="InterPro" id="IPR001412">
    <property type="entry name" value="aa-tRNA-synth_I_CS"/>
</dbReference>
<feature type="short sequence motif" description="'KMSKS' region" evidence="9">
    <location>
        <begin position="607"/>
        <end position="611"/>
    </location>
</feature>
<dbReference type="Pfam" id="PF08264">
    <property type="entry name" value="Anticodon_1"/>
    <property type="match status" value="1"/>
</dbReference>
<dbReference type="SUPFAM" id="SSF47323">
    <property type="entry name" value="Anticodon-binding domain of a subclass of class I aminoacyl-tRNA synthetases"/>
    <property type="match status" value="1"/>
</dbReference>
<evidence type="ECO:0000256" key="4">
    <source>
        <dbReference type="ARBA" id="ARBA00022741"/>
    </source>
</evidence>
<dbReference type="InterPro" id="IPR002300">
    <property type="entry name" value="aa-tRNA-synth_Ia"/>
</dbReference>
<dbReference type="PRINTS" id="PR00985">
    <property type="entry name" value="TRNASYNTHLEU"/>
</dbReference>
<evidence type="ECO:0000256" key="7">
    <source>
        <dbReference type="ARBA" id="ARBA00023146"/>
    </source>
</evidence>
<evidence type="ECO:0000313" key="14">
    <source>
        <dbReference type="EMBL" id="OGZ88166.1"/>
    </source>
</evidence>
<keyword evidence="7 9" id="KW-0030">Aminoacyl-tRNA synthetase</keyword>
<dbReference type="GO" id="GO:0005829">
    <property type="term" value="C:cytosol"/>
    <property type="evidence" value="ECO:0007669"/>
    <property type="project" value="TreeGrafter"/>
</dbReference>
<dbReference type="PANTHER" id="PTHR43740">
    <property type="entry name" value="LEUCYL-TRNA SYNTHETASE"/>
    <property type="match status" value="1"/>
</dbReference>
<feature type="domain" description="Leucyl-tRNA synthetase editing" evidence="13">
    <location>
        <begin position="229"/>
        <end position="426"/>
    </location>
</feature>
<dbReference type="InterPro" id="IPR013155">
    <property type="entry name" value="M/V/L/I-tRNA-synth_anticd-bd"/>
</dbReference>
<dbReference type="AlphaFoldDB" id="A0A1G2JLZ5"/>
<evidence type="ECO:0000313" key="15">
    <source>
        <dbReference type="Proteomes" id="UP000178935"/>
    </source>
</evidence>
<evidence type="ECO:0000256" key="5">
    <source>
        <dbReference type="ARBA" id="ARBA00022840"/>
    </source>
</evidence>
<organism evidence="14 15">
    <name type="scientific">Candidatus Staskawiczbacteria bacterium RIFOXYD1_FULL_32_13</name>
    <dbReference type="NCBI Taxonomy" id="1802234"/>
    <lineage>
        <taxon>Bacteria</taxon>
        <taxon>Candidatus Staskawicziibacteriota</taxon>
    </lineage>
</organism>
<keyword evidence="3 9" id="KW-0436">Ligase</keyword>
<dbReference type="FunFam" id="1.10.730.10:FF:000011">
    <property type="entry name" value="Leucine--tRNA ligase chloroplastic/mitochondrial"/>
    <property type="match status" value="1"/>
</dbReference>
<dbReference type="FunFam" id="3.40.50.620:FF:000003">
    <property type="entry name" value="Leucine--tRNA ligase"/>
    <property type="match status" value="1"/>
</dbReference>
<dbReference type="InterPro" id="IPR002302">
    <property type="entry name" value="Leu-tRNA-ligase"/>
</dbReference>
<dbReference type="CDD" id="cd00812">
    <property type="entry name" value="LeuRS_core"/>
    <property type="match status" value="1"/>
</dbReference>
<keyword evidence="5 9" id="KW-0067">ATP-binding</keyword>
<evidence type="ECO:0000259" key="12">
    <source>
        <dbReference type="Pfam" id="PF08264"/>
    </source>
</evidence>
<feature type="domain" description="Aminoacyl-tRNA synthetase class Ia" evidence="11">
    <location>
        <begin position="439"/>
        <end position="635"/>
    </location>
</feature>
<dbReference type="FunFam" id="3.40.50.620:FF:000056">
    <property type="entry name" value="Leucine--tRNA ligase"/>
    <property type="match status" value="1"/>
</dbReference>
<dbReference type="PANTHER" id="PTHR43740:SF2">
    <property type="entry name" value="LEUCINE--TRNA LIGASE, MITOCHONDRIAL"/>
    <property type="match status" value="1"/>
</dbReference>
<evidence type="ECO:0000259" key="13">
    <source>
        <dbReference type="Pfam" id="PF13603"/>
    </source>
</evidence>
<dbReference type="GO" id="GO:0005524">
    <property type="term" value="F:ATP binding"/>
    <property type="evidence" value="ECO:0007669"/>
    <property type="project" value="UniProtKB-UniRule"/>
</dbReference>
<dbReference type="Pfam" id="PF00133">
    <property type="entry name" value="tRNA-synt_1"/>
    <property type="match status" value="2"/>
</dbReference>
<evidence type="ECO:0000256" key="3">
    <source>
        <dbReference type="ARBA" id="ARBA00022598"/>
    </source>
</evidence>
<dbReference type="Gene3D" id="3.10.20.590">
    <property type="match status" value="1"/>
</dbReference>
<dbReference type="PROSITE" id="PS00178">
    <property type="entry name" value="AA_TRNA_LIGASE_I"/>
    <property type="match status" value="1"/>
</dbReference>
<feature type="binding site" evidence="9">
    <location>
        <position position="610"/>
    </location>
    <ligand>
        <name>ATP</name>
        <dbReference type="ChEBI" id="CHEBI:30616"/>
    </ligand>
</feature>
<dbReference type="GO" id="GO:0006429">
    <property type="term" value="P:leucyl-tRNA aminoacylation"/>
    <property type="evidence" value="ECO:0007669"/>
    <property type="project" value="UniProtKB-UniRule"/>
</dbReference>
<comment type="similarity">
    <text evidence="1 9 10">Belongs to the class-I aminoacyl-tRNA synthetase family.</text>
</comment>
<gene>
    <name evidence="9" type="primary">leuS</name>
    <name evidence="14" type="ORF">A2561_05175</name>
</gene>
<dbReference type="Gene3D" id="3.40.50.620">
    <property type="entry name" value="HUPs"/>
    <property type="match status" value="2"/>
</dbReference>
<protein>
    <recommendedName>
        <fullName evidence="9">Leucine--tRNA ligase</fullName>
        <ecNumber evidence="9">6.1.1.4</ecNumber>
    </recommendedName>
    <alternativeName>
        <fullName evidence="9">Leucyl-tRNA synthetase</fullName>
        <shortName evidence="9">LeuRS</shortName>
    </alternativeName>
</protein>
<dbReference type="GO" id="GO:0002161">
    <property type="term" value="F:aminoacyl-tRNA deacylase activity"/>
    <property type="evidence" value="ECO:0007669"/>
    <property type="project" value="InterPro"/>
</dbReference>
<comment type="caution">
    <text evidence="14">The sequence shown here is derived from an EMBL/GenBank/DDBJ whole genome shotgun (WGS) entry which is preliminary data.</text>
</comment>
<feature type="domain" description="Methionyl/Valyl/Leucyl/Isoleucyl-tRNA synthetase anticodon-binding" evidence="12">
    <location>
        <begin position="690"/>
        <end position="798"/>
    </location>
</feature>
<reference evidence="14 15" key="1">
    <citation type="journal article" date="2016" name="Nat. Commun.">
        <title>Thousands of microbial genomes shed light on interconnected biogeochemical processes in an aquifer system.</title>
        <authorList>
            <person name="Anantharaman K."/>
            <person name="Brown C.T."/>
            <person name="Hug L.A."/>
            <person name="Sharon I."/>
            <person name="Castelle C.J."/>
            <person name="Probst A.J."/>
            <person name="Thomas B.C."/>
            <person name="Singh A."/>
            <person name="Wilkins M.J."/>
            <person name="Karaoz U."/>
            <person name="Brodie E.L."/>
            <person name="Williams K.H."/>
            <person name="Hubbard S.S."/>
            <person name="Banfield J.F."/>
        </authorList>
    </citation>
    <scope>NUCLEOTIDE SEQUENCE [LARGE SCALE GENOMIC DNA]</scope>
</reference>
<proteinExistence type="inferred from homology"/>
<evidence type="ECO:0000256" key="6">
    <source>
        <dbReference type="ARBA" id="ARBA00022917"/>
    </source>
</evidence>
<dbReference type="EC" id="6.1.1.4" evidence="9"/>